<feature type="region of interest" description="Disordered" evidence="1">
    <location>
        <begin position="155"/>
        <end position="176"/>
    </location>
</feature>
<protein>
    <submittedName>
        <fullName evidence="2">Uncharacterized protein</fullName>
    </submittedName>
</protein>
<accession>A0ABZ2KY00</accession>
<name>A0ABZ2KY00_9BACT</name>
<dbReference type="EMBL" id="CP089983">
    <property type="protein sequence ID" value="WXB02638.1"/>
    <property type="molecule type" value="Genomic_DNA"/>
</dbReference>
<evidence type="ECO:0000256" key="1">
    <source>
        <dbReference type="SAM" id="MobiDB-lite"/>
    </source>
</evidence>
<gene>
    <name evidence="2" type="ORF">LVJ94_37695</name>
</gene>
<sequence>MRRTFDQAQKGQPQRLDGDLLGTPLEAVVLHFLERLADIATQEMRTRYDLGRIVSRIRHDPTGAFPTDALRRLAHAFDTHPSALRRSARVSEMISVDELEAVLALRANGGHPITWSHLELLTEVRGRDARWTLVQSILGERLSVRDLAARIRGIPKKQPVARQTVSPSRHEQSHDD</sequence>
<dbReference type="RefSeq" id="WP_394832266.1">
    <property type="nucleotide sequence ID" value="NZ_CP089929.1"/>
</dbReference>
<reference evidence="2" key="1">
    <citation type="submission" date="2021-12" db="EMBL/GenBank/DDBJ databases">
        <title>Discovery of the Pendulisporaceae a myxobacterial family with distinct sporulation behavior and unique specialized metabolism.</title>
        <authorList>
            <person name="Garcia R."/>
            <person name="Popoff A."/>
            <person name="Bader C.D."/>
            <person name="Loehr J."/>
            <person name="Walesch S."/>
            <person name="Walt C."/>
            <person name="Boldt J."/>
            <person name="Bunk B."/>
            <person name="Haeckl F.J.F.P.J."/>
            <person name="Gunesch A.P."/>
            <person name="Birkelbach J."/>
            <person name="Nuebel U."/>
            <person name="Pietschmann T."/>
            <person name="Bach T."/>
            <person name="Mueller R."/>
        </authorList>
    </citation>
    <scope>NUCLEOTIDE SEQUENCE</scope>
    <source>
        <strain evidence="2">MSr11367</strain>
    </source>
</reference>
<keyword evidence="3" id="KW-1185">Reference proteome</keyword>
<dbReference type="Proteomes" id="UP001374803">
    <property type="component" value="Chromosome"/>
</dbReference>
<proteinExistence type="predicted"/>
<evidence type="ECO:0000313" key="2">
    <source>
        <dbReference type="EMBL" id="WXB02638.1"/>
    </source>
</evidence>
<evidence type="ECO:0000313" key="3">
    <source>
        <dbReference type="Proteomes" id="UP001374803"/>
    </source>
</evidence>
<organism evidence="2 3">
    <name type="scientific">Pendulispora rubella</name>
    <dbReference type="NCBI Taxonomy" id="2741070"/>
    <lineage>
        <taxon>Bacteria</taxon>
        <taxon>Pseudomonadati</taxon>
        <taxon>Myxococcota</taxon>
        <taxon>Myxococcia</taxon>
        <taxon>Myxococcales</taxon>
        <taxon>Sorangiineae</taxon>
        <taxon>Pendulisporaceae</taxon>
        <taxon>Pendulispora</taxon>
    </lineage>
</organism>